<accession>A0A4C1UC51</accession>
<keyword evidence="2" id="KW-1185">Reference proteome</keyword>
<protein>
    <submittedName>
        <fullName evidence="1">Uncharacterized protein</fullName>
    </submittedName>
</protein>
<reference evidence="1 2" key="1">
    <citation type="journal article" date="2019" name="Commun. Biol.">
        <title>The bagworm genome reveals a unique fibroin gene that provides high tensile strength.</title>
        <authorList>
            <person name="Kono N."/>
            <person name="Nakamura H."/>
            <person name="Ohtoshi R."/>
            <person name="Tomita M."/>
            <person name="Numata K."/>
            <person name="Arakawa K."/>
        </authorList>
    </citation>
    <scope>NUCLEOTIDE SEQUENCE [LARGE SCALE GENOMIC DNA]</scope>
</reference>
<evidence type="ECO:0000313" key="1">
    <source>
        <dbReference type="EMBL" id="GBP24063.1"/>
    </source>
</evidence>
<comment type="caution">
    <text evidence="1">The sequence shown here is derived from an EMBL/GenBank/DDBJ whole genome shotgun (WGS) entry which is preliminary data.</text>
</comment>
<proteinExistence type="predicted"/>
<sequence length="134" mass="14622">MTNPTTSLCSTDSLAIPKFNPASLRASHKLFFAHFHIPAFNFSFLGFYNDMTMFSSEFIFRTSRITTNSDYGLHPSRSPGVALPNADKDGWPISSFRLARLTKLPTSSNAVKTSMSESLAFAAVAFAGPPPLPI</sequence>
<evidence type="ECO:0000313" key="2">
    <source>
        <dbReference type="Proteomes" id="UP000299102"/>
    </source>
</evidence>
<gene>
    <name evidence="1" type="ORF">EVAR_27286_1</name>
</gene>
<dbReference type="Proteomes" id="UP000299102">
    <property type="component" value="Unassembled WGS sequence"/>
</dbReference>
<dbReference type="EMBL" id="BGZK01000157">
    <property type="protein sequence ID" value="GBP24063.1"/>
    <property type="molecule type" value="Genomic_DNA"/>
</dbReference>
<dbReference type="AlphaFoldDB" id="A0A4C1UC51"/>
<name>A0A4C1UC51_EUMVA</name>
<organism evidence="1 2">
    <name type="scientific">Eumeta variegata</name>
    <name type="common">Bagworm moth</name>
    <name type="synonym">Eumeta japonica</name>
    <dbReference type="NCBI Taxonomy" id="151549"/>
    <lineage>
        <taxon>Eukaryota</taxon>
        <taxon>Metazoa</taxon>
        <taxon>Ecdysozoa</taxon>
        <taxon>Arthropoda</taxon>
        <taxon>Hexapoda</taxon>
        <taxon>Insecta</taxon>
        <taxon>Pterygota</taxon>
        <taxon>Neoptera</taxon>
        <taxon>Endopterygota</taxon>
        <taxon>Lepidoptera</taxon>
        <taxon>Glossata</taxon>
        <taxon>Ditrysia</taxon>
        <taxon>Tineoidea</taxon>
        <taxon>Psychidae</taxon>
        <taxon>Oiketicinae</taxon>
        <taxon>Eumeta</taxon>
    </lineage>
</organism>